<name>A0A284RZ87_ARMOS</name>
<dbReference type="CDD" id="cd10170">
    <property type="entry name" value="ASKHA_NBD_HSP70"/>
    <property type="match status" value="1"/>
</dbReference>
<dbReference type="Gene3D" id="3.30.420.40">
    <property type="match status" value="2"/>
</dbReference>
<evidence type="ECO:0008006" key="3">
    <source>
        <dbReference type="Google" id="ProtNLM"/>
    </source>
</evidence>
<dbReference type="OrthoDB" id="2963168at2759"/>
<dbReference type="InterPro" id="IPR043129">
    <property type="entry name" value="ATPase_NBD"/>
</dbReference>
<dbReference type="SUPFAM" id="SSF53067">
    <property type="entry name" value="Actin-like ATPase domain"/>
    <property type="match status" value="1"/>
</dbReference>
<sequence>MAAGAEALDEGVIRSAEDEGWVKYSRFKLHLRPKWAYTKEINEAVAPLPPGKDVVEVFGDFYAYLVHCTLTFIQESHKNGSDLLSSCQDHIEYIISHPNGWEGTQQKKLRRAAVYAGLIPENDKAHERIHFVTEGEASLHFCIDHGLSPHIKDGEGVMIVDAGGGTVDISTYSRTSDNQSFEEIATPACVFAGSVFVTRRAERFLKKKLKGSQYEGEAELIADCFDKTTKHRFRNADEPAYIKFGTMRDTDPQLDIRSGQLRLVGSDVVSFFEPSASSILREIENQRLKARRSVSSIFLVGGFADNTWLFLQMRERVEPSGISLFRPANSPLNKAVADGAISFYIHNIVSARVAKYNYGLRMHTVFNSLDPEHARRKGQVYTRPDGKKVLGGQYGIILPKDARVSKTQEFRRSFKKLYQNVSHMNTILLDVLCYLGHKSDPRWMETEPENYSTLFTVTANTSTAAKALKPLRTEDGGLYFRLDLDIIIFFGRTELKAQLCWKEDGVEKRGPAQILHERDL</sequence>
<keyword evidence="2" id="KW-1185">Reference proteome</keyword>
<dbReference type="PANTHER" id="PTHR14187:SF5">
    <property type="entry name" value="HEAT SHOCK 70 KDA PROTEIN 12A"/>
    <property type="match status" value="1"/>
</dbReference>
<dbReference type="AlphaFoldDB" id="A0A284RZ87"/>
<evidence type="ECO:0000313" key="2">
    <source>
        <dbReference type="Proteomes" id="UP000219338"/>
    </source>
</evidence>
<dbReference type="OMA" id="TDPQLDI"/>
<reference evidence="2" key="1">
    <citation type="journal article" date="2017" name="Nat. Ecol. Evol.">
        <title>Genome expansion and lineage-specific genetic innovations in the forest pathogenic fungi Armillaria.</title>
        <authorList>
            <person name="Sipos G."/>
            <person name="Prasanna A.N."/>
            <person name="Walter M.C."/>
            <person name="O'Connor E."/>
            <person name="Balint B."/>
            <person name="Krizsan K."/>
            <person name="Kiss B."/>
            <person name="Hess J."/>
            <person name="Varga T."/>
            <person name="Slot J."/>
            <person name="Riley R."/>
            <person name="Boka B."/>
            <person name="Rigling D."/>
            <person name="Barry K."/>
            <person name="Lee J."/>
            <person name="Mihaltcheva S."/>
            <person name="LaButti K."/>
            <person name="Lipzen A."/>
            <person name="Waldron R."/>
            <person name="Moloney N.M."/>
            <person name="Sperisen C."/>
            <person name="Kredics L."/>
            <person name="Vagvoelgyi C."/>
            <person name="Patrignani A."/>
            <person name="Fitzpatrick D."/>
            <person name="Nagy I."/>
            <person name="Doyle S."/>
            <person name="Anderson J.B."/>
            <person name="Grigoriev I.V."/>
            <person name="Gueldener U."/>
            <person name="Muensterkoetter M."/>
            <person name="Nagy L.G."/>
        </authorList>
    </citation>
    <scope>NUCLEOTIDE SEQUENCE [LARGE SCALE GENOMIC DNA]</scope>
    <source>
        <strain evidence="2">C18/9</strain>
    </source>
</reference>
<protein>
    <recommendedName>
        <fullName evidence="3">Hsp70 protein</fullName>
    </recommendedName>
</protein>
<proteinExistence type="predicted"/>
<organism evidence="1 2">
    <name type="scientific">Armillaria ostoyae</name>
    <name type="common">Armillaria root rot fungus</name>
    <dbReference type="NCBI Taxonomy" id="47428"/>
    <lineage>
        <taxon>Eukaryota</taxon>
        <taxon>Fungi</taxon>
        <taxon>Dikarya</taxon>
        <taxon>Basidiomycota</taxon>
        <taxon>Agaricomycotina</taxon>
        <taxon>Agaricomycetes</taxon>
        <taxon>Agaricomycetidae</taxon>
        <taxon>Agaricales</taxon>
        <taxon>Marasmiineae</taxon>
        <taxon>Physalacriaceae</taxon>
        <taxon>Armillaria</taxon>
    </lineage>
</organism>
<dbReference type="Proteomes" id="UP000219338">
    <property type="component" value="Unassembled WGS sequence"/>
</dbReference>
<dbReference type="Gene3D" id="3.90.640.10">
    <property type="entry name" value="Actin, Chain A, domain 4"/>
    <property type="match status" value="1"/>
</dbReference>
<dbReference type="STRING" id="47428.A0A284RZ87"/>
<evidence type="ECO:0000313" key="1">
    <source>
        <dbReference type="EMBL" id="SJL14083.1"/>
    </source>
</evidence>
<accession>A0A284RZ87</accession>
<gene>
    <name evidence="1" type="ORF">ARMOST_17538</name>
</gene>
<dbReference type="PANTHER" id="PTHR14187">
    <property type="entry name" value="ALPHA KINASE/ELONGATION FACTOR 2 KINASE"/>
    <property type="match status" value="1"/>
</dbReference>
<dbReference type="EMBL" id="FUEG01000022">
    <property type="protein sequence ID" value="SJL14083.1"/>
    <property type="molecule type" value="Genomic_DNA"/>
</dbReference>